<evidence type="ECO:0000313" key="1">
    <source>
        <dbReference type="EMBL" id="RVE58392.1"/>
    </source>
</evidence>
<dbReference type="AlphaFoldDB" id="A0A3S2PDA2"/>
<reference evidence="1 2" key="2">
    <citation type="submission" date="2019-01" db="EMBL/GenBank/DDBJ databases">
        <title>A chromosome length genome reference of the Java medaka (oryzias javanicus).</title>
        <authorList>
            <person name="Herpin A."/>
            <person name="Takehana Y."/>
            <person name="Naruse K."/>
            <person name="Ansai S."/>
            <person name="Kawaguchi M."/>
        </authorList>
    </citation>
    <scope>NUCLEOTIDE SEQUENCE [LARGE SCALE GENOMIC DNA]</scope>
    <source>
        <strain evidence="1">RS831</strain>
        <tissue evidence="1">Whole body</tissue>
    </source>
</reference>
<protein>
    <submittedName>
        <fullName evidence="1">Uncharacterized protein</fullName>
    </submittedName>
</protein>
<gene>
    <name evidence="1" type="ORF">OJAV_G00209130</name>
</gene>
<evidence type="ECO:0000313" key="2">
    <source>
        <dbReference type="Proteomes" id="UP000283210"/>
    </source>
</evidence>
<organism evidence="1 2">
    <name type="scientific">Oryzias javanicus</name>
    <name type="common">Javanese ricefish</name>
    <name type="synonym">Aplocheilus javanicus</name>
    <dbReference type="NCBI Taxonomy" id="123683"/>
    <lineage>
        <taxon>Eukaryota</taxon>
        <taxon>Metazoa</taxon>
        <taxon>Chordata</taxon>
        <taxon>Craniata</taxon>
        <taxon>Vertebrata</taxon>
        <taxon>Euteleostomi</taxon>
        <taxon>Actinopterygii</taxon>
        <taxon>Neopterygii</taxon>
        <taxon>Teleostei</taxon>
        <taxon>Neoteleostei</taxon>
        <taxon>Acanthomorphata</taxon>
        <taxon>Ovalentaria</taxon>
        <taxon>Atherinomorphae</taxon>
        <taxon>Beloniformes</taxon>
        <taxon>Adrianichthyidae</taxon>
        <taxon>Oryziinae</taxon>
        <taxon>Oryzias</taxon>
    </lineage>
</organism>
<proteinExistence type="predicted"/>
<name>A0A3S2PDA2_ORYJA</name>
<reference evidence="1 2" key="1">
    <citation type="submission" date="2018-11" db="EMBL/GenBank/DDBJ databases">
        <authorList>
            <person name="Lopez-Roques C."/>
            <person name="Donnadieu C."/>
            <person name="Bouchez O."/>
            <person name="Klopp C."/>
            <person name="Cabau C."/>
            <person name="Zahm M."/>
        </authorList>
    </citation>
    <scope>NUCLEOTIDE SEQUENCE [LARGE SCALE GENOMIC DNA]</scope>
    <source>
        <strain evidence="1">RS831</strain>
        <tissue evidence="1">Whole body</tissue>
    </source>
</reference>
<sequence length="66" mass="7400">MAQISCSARGDFGGVDCPFLEELIQRQSKKKFGLLLISANISLYCCRKTHGDIETSYLPQVLNDLY</sequence>
<dbReference type="EMBL" id="CM012457">
    <property type="protein sequence ID" value="RVE58392.1"/>
    <property type="molecule type" value="Genomic_DNA"/>
</dbReference>
<dbReference type="Proteomes" id="UP000283210">
    <property type="component" value="Chromosome 21"/>
</dbReference>
<accession>A0A3S2PDA2</accession>
<keyword evidence="2" id="KW-1185">Reference proteome</keyword>